<reference evidence="1" key="1">
    <citation type="submission" date="2021-06" db="EMBL/GenBank/DDBJ databases">
        <authorList>
            <person name="Kallberg Y."/>
            <person name="Tangrot J."/>
            <person name="Rosling A."/>
        </authorList>
    </citation>
    <scope>NUCLEOTIDE SEQUENCE</scope>
    <source>
        <strain evidence="1">IL203A</strain>
    </source>
</reference>
<dbReference type="Proteomes" id="UP000789702">
    <property type="component" value="Unassembled WGS sequence"/>
</dbReference>
<gene>
    <name evidence="1" type="ORF">DHETER_LOCUS9293</name>
</gene>
<proteinExistence type="predicted"/>
<organism evidence="1 2">
    <name type="scientific">Dentiscutata heterogama</name>
    <dbReference type="NCBI Taxonomy" id="1316150"/>
    <lineage>
        <taxon>Eukaryota</taxon>
        <taxon>Fungi</taxon>
        <taxon>Fungi incertae sedis</taxon>
        <taxon>Mucoromycota</taxon>
        <taxon>Glomeromycotina</taxon>
        <taxon>Glomeromycetes</taxon>
        <taxon>Diversisporales</taxon>
        <taxon>Gigasporaceae</taxon>
        <taxon>Dentiscutata</taxon>
    </lineage>
</organism>
<keyword evidence="2" id="KW-1185">Reference proteome</keyword>
<name>A0ACA9NIX7_9GLOM</name>
<accession>A0ACA9NIX7</accession>
<sequence>MVTTTRAKHRQLEKQQSVLLTDDDRLKDNFQDIYNSDKETLQESNLNKSFEPLLPAKRKKRTRTSTKPKSSFVWKFFSQPIDGKVSSLNKQPADELKKSPRSQGQLTLHQSLENTKPHSKLHAQKLNNDFIKYSHDLDPKYNLPCKPVLKDKIDEVYDDDIIEIQQKISKINYVSMTLDLWSSAAHISYLEVILHWTTCDFIPCKIFLAIKEIPYPYTATVIKEEGEKLINKFQLESKLYAIVTDNGSNIKLAINQLRIRTHIPCSAHTLQLTQNKKQQLKEAQLDLINQQENNNNKLDDDEEYIILNIVKANNTRWNSIYYAFERLIILKSAIIILKENLLQDISSRIRHEEEILEELIPSIYK</sequence>
<dbReference type="EMBL" id="CAJVPU010016113">
    <property type="protein sequence ID" value="CAG8650972.1"/>
    <property type="molecule type" value="Genomic_DNA"/>
</dbReference>
<protein>
    <submittedName>
        <fullName evidence="1">16927_t:CDS:1</fullName>
    </submittedName>
</protein>
<evidence type="ECO:0000313" key="2">
    <source>
        <dbReference type="Proteomes" id="UP000789702"/>
    </source>
</evidence>
<comment type="caution">
    <text evidence="1">The sequence shown here is derived from an EMBL/GenBank/DDBJ whole genome shotgun (WGS) entry which is preliminary data.</text>
</comment>
<evidence type="ECO:0000313" key="1">
    <source>
        <dbReference type="EMBL" id="CAG8650972.1"/>
    </source>
</evidence>